<name>A0ABV6G1S2_9GAMM</name>
<dbReference type="Proteomes" id="UP001589814">
    <property type="component" value="Unassembled WGS sequence"/>
</dbReference>
<reference evidence="2 3" key="1">
    <citation type="submission" date="2024-09" db="EMBL/GenBank/DDBJ databases">
        <authorList>
            <person name="Sun Q."/>
            <person name="Mori K."/>
        </authorList>
    </citation>
    <scope>NUCLEOTIDE SEQUENCE [LARGE SCALE GENOMIC DNA]</scope>
    <source>
        <strain evidence="2 3">CCM 7415</strain>
    </source>
</reference>
<dbReference type="RefSeq" id="WP_019950383.1">
    <property type="nucleotide sequence ID" value="NZ_JBHLVX010000020.1"/>
</dbReference>
<gene>
    <name evidence="2" type="ORF">ACFFHW_05855</name>
</gene>
<organism evidence="2 3">
    <name type="scientific">Kushneria aurantia</name>
    <dbReference type="NCBI Taxonomy" id="504092"/>
    <lineage>
        <taxon>Bacteria</taxon>
        <taxon>Pseudomonadati</taxon>
        <taxon>Pseudomonadota</taxon>
        <taxon>Gammaproteobacteria</taxon>
        <taxon>Oceanospirillales</taxon>
        <taxon>Halomonadaceae</taxon>
        <taxon>Kushneria</taxon>
    </lineage>
</organism>
<dbReference type="Gene3D" id="3.10.450.50">
    <property type="match status" value="1"/>
</dbReference>
<dbReference type="InterPro" id="IPR037401">
    <property type="entry name" value="SnoaL-like"/>
</dbReference>
<dbReference type="Pfam" id="PF13577">
    <property type="entry name" value="SnoaL_4"/>
    <property type="match status" value="1"/>
</dbReference>
<evidence type="ECO:0000313" key="2">
    <source>
        <dbReference type="EMBL" id="MFC0267524.1"/>
    </source>
</evidence>
<protein>
    <submittedName>
        <fullName evidence="2">Nuclear transport factor 2 family protein</fullName>
    </submittedName>
</protein>
<evidence type="ECO:0000313" key="3">
    <source>
        <dbReference type="Proteomes" id="UP001589814"/>
    </source>
</evidence>
<evidence type="ECO:0000259" key="1">
    <source>
        <dbReference type="Pfam" id="PF13577"/>
    </source>
</evidence>
<sequence>MNTYLEDRLQITDLITGWIHRDIGQWEKLAGLFHPDGIIEVTWYEGSFTGFIEGSKRMGASDLATKHLIGTPVVTFNGERAIVETNAVIIAQNKRLNLGCSVHNRFYDLAEKRDSQWKLLKRQSIYDMGTFNFPAGPQEIDAEVVQKYPSEYAALAYLLEKSGFPPDRVFATRGSELEMTMRSSALAWLHG</sequence>
<comment type="caution">
    <text evidence="2">The sequence shown here is derived from an EMBL/GenBank/DDBJ whole genome shotgun (WGS) entry which is preliminary data.</text>
</comment>
<feature type="domain" description="SnoaL-like" evidence="1">
    <location>
        <begin position="4"/>
        <end position="122"/>
    </location>
</feature>
<proteinExistence type="predicted"/>
<keyword evidence="3" id="KW-1185">Reference proteome</keyword>
<accession>A0ABV6G1S2</accession>
<dbReference type="EMBL" id="JBHLVX010000020">
    <property type="protein sequence ID" value="MFC0267524.1"/>
    <property type="molecule type" value="Genomic_DNA"/>
</dbReference>
<dbReference type="InterPro" id="IPR032710">
    <property type="entry name" value="NTF2-like_dom_sf"/>
</dbReference>
<dbReference type="SUPFAM" id="SSF54427">
    <property type="entry name" value="NTF2-like"/>
    <property type="match status" value="1"/>
</dbReference>